<gene>
    <name evidence="3" type="ORF">OIK40_03825</name>
</gene>
<dbReference type="SUPFAM" id="SSF51735">
    <property type="entry name" value="NAD(P)-binding Rossmann-fold domains"/>
    <property type="match status" value="1"/>
</dbReference>
<keyword evidence="2" id="KW-0560">Oxidoreductase</keyword>
<evidence type="ECO:0000313" key="4">
    <source>
        <dbReference type="Proteomes" id="UP001216558"/>
    </source>
</evidence>
<dbReference type="Proteomes" id="UP001216558">
    <property type="component" value="Unassembled WGS sequence"/>
</dbReference>
<dbReference type="PANTHER" id="PTHR44196:SF1">
    <property type="entry name" value="DEHYDROGENASE_REDUCTASE SDR FAMILY MEMBER 7B"/>
    <property type="match status" value="1"/>
</dbReference>
<proteinExistence type="inferred from homology"/>
<dbReference type="EMBL" id="JAQQXQ010000002">
    <property type="protein sequence ID" value="MDC8753767.1"/>
    <property type="molecule type" value="Genomic_DNA"/>
</dbReference>
<protein>
    <submittedName>
        <fullName evidence="3">SDR family NAD(P)-dependent oxidoreductase</fullName>
    </submittedName>
</protein>
<sequence length="248" mass="25834">MDARVFISGASGALGRELAMRLARPGVQLSLWGRDPARLGEVAAACRSRGAETETRSLDLAGLDAAVAALADEDAAAPFDCAFLVAGQGDTLPSGMVVEPAEQVARLCQTNFMAPAALAATLAERMAERGRGRIALVGTAAASHSLPFAATYAGSKAGLARYADALRLAVRDRGVSVTLVSPGFFAGGPTGARPGEIPAGQVADKMIAAVLAGRAELVVPRRFLLLRWLDRLLPRPVRDRVLLSLRLP</sequence>
<dbReference type="InterPro" id="IPR002347">
    <property type="entry name" value="SDR_fam"/>
</dbReference>
<name>A0ABT5JLY3_9SPHN</name>
<dbReference type="PRINTS" id="PR00081">
    <property type="entry name" value="GDHRDH"/>
</dbReference>
<organism evidence="3 4">
    <name type="scientific">Erythrobacter fulvus</name>
    <dbReference type="NCBI Taxonomy" id="2987523"/>
    <lineage>
        <taxon>Bacteria</taxon>
        <taxon>Pseudomonadati</taxon>
        <taxon>Pseudomonadota</taxon>
        <taxon>Alphaproteobacteria</taxon>
        <taxon>Sphingomonadales</taxon>
        <taxon>Erythrobacteraceae</taxon>
        <taxon>Erythrobacter/Porphyrobacter group</taxon>
        <taxon>Erythrobacter</taxon>
    </lineage>
</organism>
<reference evidence="3 4" key="1">
    <citation type="submission" date="2022-10" db="EMBL/GenBank/DDBJ databases">
        <title>Erythrobacter sp. sf7 Genome sequencing.</title>
        <authorList>
            <person name="Park S."/>
        </authorList>
    </citation>
    <scope>NUCLEOTIDE SEQUENCE [LARGE SCALE GENOMIC DNA]</scope>
    <source>
        <strain evidence="4">sf7</strain>
    </source>
</reference>
<dbReference type="PANTHER" id="PTHR44196">
    <property type="entry name" value="DEHYDROGENASE/REDUCTASE SDR FAMILY MEMBER 7B"/>
    <property type="match status" value="1"/>
</dbReference>
<dbReference type="RefSeq" id="WP_273676359.1">
    <property type="nucleotide sequence ID" value="NZ_JAQQXQ010000002.1"/>
</dbReference>
<dbReference type="InterPro" id="IPR036291">
    <property type="entry name" value="NAD(P)-bd_dom_sf"/>
</dbReference>
<evidence type="ECO:0000256" key="2">
    <source>
        <dbReference type="ARBA" id="ARBA00023002"/>
    </source>
</evidence>
<comment type="caution">
    <text evidence="3">The sequence shown here is derived from an EMBL/GenBank/DDBJ whole genome shotgun (WGS) entry which is preliminary data.</text>
</comment>
<keyword evidence="4" id="KW-1185">Reference proteome</keyword>
<evidence type="ECO:0000313" key="3">
    <source>
        <dbReference type="EMBL" id="MDC8753767.1"/>
    </source>
</evidence>
<comment type="similarity">
    <text evidence="1">Belongs to the short-chain dehydrogenases/reductases (SDR) family.</text>
</comment>
<accession>A0ABT5JLY3</accession>
<evidence type="ECO:0000256" key="1">
    <source>
        <dbReference type="ARBA" id="ARBA00006484"/>
    </source>
</evidence>
<dbReference type="Pfam" id="PF00106">
    <property type="entry name" value="adh_short"/>
    <property type="match status" value="1"/>
</dbReference>
<dbReference type="Gene3D" id="3.40.50.720">
    <property type="entry name" value="NAD(P)-binding Rossmann-like Domain"/>
    <property type="match status" value="1"/>
</dbReference>